<sequence length="277" mass="31809">MRVTKIINNNLVHSENEKGEDVIVFGCGIGFKTHIGDVVDKEKIDKIYVGSTSETKNKLELLVQRIPYEHISVCNEIIQYAKDTLGKTLDDNIYIGITDHVNFAIERFYTNTAVKNGLLWEIQEFYRQEYAIGLKALDIIEKRLGIRLPEDEAGFLALHVVNNETSPEMSNTITEAKMLFGIINIIKYEYKINMSQKNSSYGQFVSTLKFFLKGFLEKQPQNDAEEVYSFLAKKWPSEARCVEKIKKYCEVGFGLLLSGEDKAFLIFQVRRLSKSNY</sequence>
<dbReference type="InterPro" id="IPR036650">
    <property type="entry name" value="CAT_RNA-bd_dom_sf"/>
</dbReference>
<dbReference type="InterPro" id="IPR004341">
    <property type="entry name" value="CAT_RNA-bd_dom"/>
</dbReference>
<dbReference type="EMBL" id="VSSQ01011403">
    <property type="protein sequence ID" value="MPM46757.1"/>
    <property type="molecule type" value="Genomic_DNA"/>
</dbReference>
<dbReference type="Pfam" id="PF03123">
    <property type="entry name" value="CAT_RBD"/>
    <property type="match status" value="1"/>
</dbReference>
<dbReference type="Gene3D" id="1.10.1790.10">
    <property type="entry name" value="PRD domain"/>
    <property type="match status" value="2"/>
</dbReference>
<dbReference type="PANTHER" id="PTHR30185">
    <property type="entry name" value="CRYPTIC BETA-GLUCOSIDE BGL OPERON ANTITERMINATOR"/>
    <property type="match status" value="1"/>
</dbReference>
<keyword evidence="1" id="KW-0677">Repeat</keyword>
<dbReference type="PANTHER" id="PTHR30185:SF15">
    <property type="entry name" value="CRYPTIC BETA-GLUCOSIDE BGL OPERON ANTITERMINATOR"/>
    <property type="match status" value="1"/>
</dbReference>
<proteinExistence type="predicted"/>
<reference evidence="3" key="1">
    <citation type="submission" date="2019-08" db="EMBL/GenBank/DDBJ databases">
        <authorList>
            <person name="Kucharzyk K."/>
            <person name="Murdoch R.W."/>
            <person name="Higgins S."/>
            <person name="Loffler F."/>
        </authorList>
    </citation>
    <scope>NUCLEOTIDE SEQUENCE</scope>
</reference>
<protein>
    <submittedName>
        <fullName evidence="3">Transcription antiterminator LicT</fullName>
    </submittedName>
</protein>
<dbReference type="AlphaFoldDB" id="A0A645A122"/>
<dbReference type="GO" id="GO:0003723">
    <property type="term" value="F:RNA binding"/>
    <property type="evidence" value="ECO:0007669"/>
    <property type="project" value="InterPro"/>
</dbReference>
<accession>A0A645A122</accession>
<evidence type="ECO:0000256" key="1">
    <source>
        <dbReference type="ARBA" id="ARBA00022737"/>
    </source>
</evidence>
<dbReference type="SMART" id="SM01061">
    <property type="entry name" value="CAT_RBD"/>
    <property type="match status" value="1"/>
</dbReference>
<feature type="domain" description="PRD" evidence="2">
    <location>
        <begin position="171"/>
        <end position="277"/>
    </location>
</feature>
<dbReference type="GO" id="GO:0006355">
    <property type="term" value="P:regulation of DNA-templated transcription"/>
    <property type="evidence" value="ECO:0007669"/>
    <property type="project" value="InterPro"/>
</dbReference>
<evidence type="ECO:0000313" key="3">
    <source>
        <dbReference type="EMBL" id="MPM46757.1"/>
    </source>
</evidence>
<dbReference type="Pfam" id="PF00874">
    <property type="entry name" value="PRD"/>
    <property type="match status" value="2"/>
</dbReference>
<dbReference type="InterPro" id="IPR050661">
    <property type="entry name" value="BglG_antiterminators"/>
</dbReference>
<dbReference type="InterPro" id="IPR011608">
    <property type="entry name" value="PRD"/>
</dbReference>
<feature type="domain" description="PRD" evidence="2">
    <location>
        <begin position="65"/>
        <end position="170"/>
    </location>
</feature>
<evidence type="ECO:0000259" key="2">
    <source>
        <dbReference type="PROSITE" id="PS51372"/>
    </source>
</evidence>
<dbReference type="InterPro" id="IPR036634">
    <property type="entry name" value="PRD_sf"/>
</dbReference>
<dbReference type="PROSITE" id="PS51372">
    <property type="entry name" value="PRD_2"/>
    <property type="match status" value="2"/>
</dbReference>
<dbReference type="SUPFAM" id="SSF50151">
    <property type="entry name" value="SacY-like RNA-binding domain"/>
    <property type="match status" value="1"/>
</dbReference>
<comment type="caution">
    <text evidence="3">The sequence shown here is derived from an EMBL/GenBank/DDBJ whole genome shotgun (WGS) entry which is preliminary data.</text>
</comment>
<dbReference type="SUPFAM" id="SSF63520">
    <property type="entry name" value="PTS-regulatory domain, PRD"/>
    <property type="match status" value="2"/>
</dbReference>
<name>A0A645A122_9ZZZZ</name>
<organism evidence="3">
    <name type="scientific">bioreactor metagenome</name>
    <dbReference type="NCBI Taxonomy" id="1076179"/>
    <lineage>
        <taxon>unclassified sequences</taxon>
        <taxon>metagenomes</taxon>
        <taxon>ecological metagenomes</taxon>
    </lineage>
</organism>
<gene>
    <name evidence="3" type="primary">licT_3</name>
    <name evidence="3" type="ORF">SDC9_93463</name>
</gene>
<dbReference type="Gene3D" id="2.30.24.10">
    <property type="entry name" value="CAT RNA-binding domain"/>
    <property type="match status" value="1"/>
</dbReference>